<dbReference type="EMBL" id="KT072769">
    <property type="protein sequence ID" value="ALF34944.1"/>
    <property type="molecule type" value="Genomic_DNA"/>
</dbReference>
<name>A0A0N9DYB6_VIBAL</name>
<dbReference type="AlphaFoldDB" id="A0A0N9DYB6"/>
<sequence length="129" mass="14979">MVALLEHYKSQQKVERGFRFLKSPEFLTSSIFLKKPQRIEALLMIMTLSLLVYASLEHKIRESLTKTEEFFPSMVKNKTTTKPTARWVFLKFEGIDTLEFGGQSFITGVQEHQTRLLKLLGVLYEAVYS</sequence>
<accession>A0A0N9DYB6</accession>
<organism evidence="1">
    <name type="scientific">Vibrio alginolyticus</name>
    <dbReference type="NCBI Taxonomy" id="663"/>
    <lineage>
        <taxon>Bacteria</taxon>
        <taxon>Pseudomonadati</taxon>
        <taxon>Pseudomonadota</taxon>
        <taxon>Gammaproteobacteria</taxon>
        <taxon>Vibrionales</taxon>
        <taxon>Vibrionaceae</taxon>
        <taxon>Vibrio</taxon>
    </lineage>
</organism>
<gene>
    <name evidence="1" type="ORF">ICEValE0601_076</name>
    <name evidence="2" type="ORF">ICEValHN492_076</name>
</gene>
<dbReference type="NCBIfam" id="NF033559">
    <property type="entry name" value="transpos_IS1634"/>
    <property type="match status" value="1"/>
</dbReference>
<evidence type="ECO:0000313" key="2">
    <source>
        <dbReference type="EMBL" id="ALF34944.1"/>
    </source>
</evidence>
<dbReference type="EMBL" id="KT072768">
    <property type="protein sequence ID" value="ALF34830.1"/>
    <property type="molecule type" value="Genomic_DNA"/>
</dbReference>
<evidence type="ECO:0000313" key="1">
    <source>
        <dbReference type="EMBL" id="ALF34830.1"/>
    </source>
</evidence>
<dbReference type="InterPro" id="IPR047654">
    <property type="entry name" value="IS1634_transpos"/>
</dbReference>
<proteinExistence type="predicted"/>
<reference evidence="1" key="1">
    <citation type="journal article" date="2016" name="BMC Microbiol.">
        <title>Comparative genomic analysis of six new-found integrative conjugative elements (ICEs) in Vibrio alginolyticus.</title>
        <authorList>
            <person name="Luo P."/>
            <person name="He X."/>
            <person name="Wang Y."/>
            <person name="Liu Q."/>
            <person name="Hu C."/>
        </authorList>
    </citation>
    <scope>NUCLEOTIDE SEQUENCE</scope>
    <source>
        <strain evidence="1">E0601</strain>
        <strain evidence="2">HN492</strain>
    </source>
</reference>
<dbReference type="PANTHER" id="PTHR34614:SF2">
    <property type="entry name" value="TRANSPOSASE IS4-LIKE DOMAIN-CONTAINING PROTEIN"/>
    <property type="match status" value="1"/>
</dbReference>
<protein>
    <submittedName>
        <fullName evidence="1">Transposase</fullName>
    </submittedName>
</protein>
<dbReference type="PANTHER" id="PTHR34614">
    <property type="match status" value="1"/>
</dbReference>